<keyword evidence="3" id="KW-1185">Reference proteome</keyword>
<proteinExistence type="predicted"/>
<sequence length="278" mass="30443">MYINEHTATINLHLNIPYYTPSHTPHIPQLSEPPHGHVTDITFHDHPDPRFTPLRHQGSTVHAVAHTRRIHGSCPLPATRITVRRAHTAGSPGSPVAAPDPRFTHCHATGSIGSHPLPTPPGSRIRASITHATRIHAVHAPSNCHCRIHGHAVIAHPQDPRFTPIHCPPPGSAVRPSIATPPGSWFTPVRCPRRRITVPRTIIATPAKITVLHPLPAPRSGSPISTHTPPDHSSRPSLPTADHSSPASITHQDRRYTYIIIAHTKTDRYLMHPSTHNN</sequence>
<evidence type="ECO:0000313" key="2">
    <source>
        <dbReference type="EMBL" id="GBL75624.1"/>
    </source>
</evidence>
<evidence type="ECO:0000256" key="1">
    <source>
        <dbReference type="SAM" id="MobiDB-lite"/>
    </source>
</evidence>
<comment type="caution">
    <text evidence="2">The sequence shown here is derived from an EMBL/GenBank/DDBJ whole genome shotgun (WGS) entry which is preliminary data.</text>
</comment>
<evidence type="ECO:0000313" key="3">
    <source>
        <dbReference type="Proteomes" id="UP000499080"/>
    </source>
</evidence>
<name>A0A4Y2A9M6_ARAVE</name>
<dbReference type="Proteomes" id="UP000499080">
    <property type="component" value="Unassembled WGS sequence"/>
</dbReference>
<reference evidence="2 3" key="1">
    <citation type="journal article" date="2019" name="Sci. Rep.">
        <title>Orb-weaving spider Araneus ventricosus genome elucidates the spidroin gene catalogue.</title>
        <authorList>
            <person name="Kono N."/>
            <person name="Nakamura H."/>
            <person name="Ohtoshi R."/>
            <person name="Moran D.A.P."/>
            <person name="Shinohara A."/>
            <person name="Yoshida Y."/>
            <person name="Fujiwara M."/>
            <person name="Mori M."/>
            <person name="Tomita M."/>
            <person name="Arakawa K."/>
        </authorList>
    </citation>
    <scope>NUCLEOTIDE SEQUENCE [LARGE SCALE GENOMIC DNA]</scope>
</reference>
<feature type="region of interest" description="Disordered" evidence="1">
    <location>
        <begin position="213"/>
        <end position="249"/>
    </location>
</feature>
<gene>
    <name evidence="2" type="ORF">AVEN_125757_1</name>
</gene>
<protein>
    <submittedName>
        <fullName evidence="2">Uncharacterized protein</fullName>
    </submittedName>
</protein>
<organism evidence="2 3">
    <name type="scientific">Araneus ventricosus</name>
    <name type="common">Orbweaver spider</name>
    <name type="synonym">Epeira ventricosa</name>
    <dbReference type="NCBI Taxonomy" id="182803"/>
    <lineage>
        <taxon>Eukaryota</taxon>
        <taxon>Metazoa</taxon>
        <taxon>Ecdysozoa</taxon>
        <taxon>Arthropoda</taxon>
        <taxon>Chelicerata</taxon>
        <taxon>Arachnida</taxon>
        <taxon>Araneae</taxon>
        <taxon>Araneomorphae</taxon>
        <taxon>Entelegynae</taxon>
        <taxon>Araneoidea</taxon>
        <taxon>Araneidae</taxon>
        <taxon>Araneus</taxon>
    </lineage>
</organism>
<dbReference type="AlphaFoldDB" id="A0A4Y2A9M6"/>
<accession>A0A4Y2A9M6</accession>
<dbReference type="EMBL" id="BGPR01079698">
    <property type="protein sequence ID" value="GBL75624.1"/>
    <property type="molecule type" value="Genomic_DNA"/>
</dbReference>